<dbReference type="Proteomes" id="UP000238196">
    <property type="component" value="Unassembled WGS sequence"/>
</dbReference>
<accession>A0A2S5KV30</accession>
<evidence type="ECO:0000313" key="2">
    <source>
        <dbReference type="Proteomes" id="UP000238196"/>
    </source>
</evidence>
<dbReference type="EMBL" id="PRLP01000020">
    <property type="protein sequence ID" value="PPC78116.1"/>
    <property type="molecule type" value="Genomic_DNA"/>
</dbReference>
<reference evidence="1 2" key="1">
    <citation type="submission" date="2018-02" db="EMBL/GenBank/DDBJ databases">
        <title>novel marine gammaproteobacteria from coastal saline agro ecosystem.</title>
        <authorList>
            <person name="Krishnan R."/>
            <person name="Ramesh Kumar N."/>
        </authorList>
    </citation>
    <scope>NUCLEOTIDE SEQUENCE [LARGE SCALE GENOMIC DNA]</scope>
    <source>
        <strain evidence="1 2">228</strain>
    </source>
</reference>
<sequence>MVCYADAIKLLHLFEKNDTQVLGWEGWLKYENGSIGPSQKYQGTVDLSEMTNTSAIALVKSTIMQAHTEWEKHPEVNRAVLLFCIITKT</sequence>
<evidence type="ECO:0000313" key="1">
    <source>
        <dbReference type="EMBL" id="PPC78116.1"/>
    </source>
</evidence>
<name>A0A2S5KV30_9PROT</name>
<organism evidence="1 2">
    <name type="scientific">Proteobacteria bacterium 228</name>
    <dbReference type="NCBI Taxonomy" id="2083153"/>
    <lineage>
        <taxon>Bacteria</taxon>
        <taxon>Pseudomonadati</taxon>
        <taxon>Pseudomonadota</taxon>
    </lineage>
</organism>
<dbReference type="AlphaFoldDB" id="A0A2S5KV30"/>
<proteinExistence type="predicted"/>
<gene>
    <name evidence="1" type="ORF">C4K68_06825</name>
</gene>
<comment type="caution">
    <text evidence="1">The sequence shown here is derived from an EMBL/GenBank/DDBJ whole genome shotgun (WGS) entry which is preliminary data.</text>
</comment>
<dbReference type="OrthoDB" id="6897301at2"/>
<protein>
    <submittedName>
        <fullName evidence="1">Uncharacterized protein</fullName>
    </submittedName>
</protein>